<keyword evidence="8" id="KW-1003">Cell membrane</keyword>
<keyword evidence="10 25" id="KW-0808">Transferase</keyword>
<evidence type="ECO:0000256" key="20">
    <source>
        <dbReference type="ARBA" id="ARBA00032253"/>
    </source>
</evidence>
<comment type="subcellular location">
    <subcellularLocation>
        <location evidence="2">Cell membrane</location>
        <topology evidence="2">Multi-pass membrane protein</topology>
    </subcellularLocation>
</comment>
<feature type="transmembrane region" description="Helical" evidence="24">
    <location>
        <begin position="114"/>
        <end position="132"/>
    </location>
</feature>
<evidence type="ECO:0000256" key="8">
    <source>
        <dbReference type="ARBA" id="ARBA00022475"/>
    </source>
</evidence>
<feature type="transmembrane region" description="Helical" evidence="24">
    <location>
        <begin position="144"/>
        <end position="164"/>
    </location>
</feature>
<feature type="transmembrane region" description="Helical" evidence="24">
    <location>
        <begin position="185"/>
        <end position="204"/>
    </location>
</feature>
<comment type="pathway">
    <text evidence="3">Phospholipid metabolism; CDP-diacylglycerol biosynthesis; CDP-diacylglycerol from sn-glycerol 3-phosphate: step 3/3.</text>
</comment>
<sequence>MDKLLSRSFVGIIYVFVIIFATTISPYGFVAIFTLFFLFCFWELVKLLQFEGKYMVILTGALCAYLLYHFSSKFFSGIYPSAYTITSYLPFILCVAAYIIIFRRPMELAFDSSKLIFTVVYLCLPFALFIQTGRESEFVGNLSLTPLLAFFILLWLSDTMAYVFGNLWGKTKLSKISQNKTWEGLAGGVFSVILAGVAFEYFFSAMRGNWIVMSTIVAILAPVGDLAESKLKRVFGVKDSGTLLAGHGGFLDRLDSFFLSAIGFYFYFLIENL</sequence>
<keyword evidence="9" id="KW-0444">Lipid biosynthesis</keyword>
<dbReference type="EC" id="2.7.7.41" evidence="6"/>
<evidence type="ECO:0000256" key="21">
    <source>
        <dbReference type="ARBA" id="ARBA00032396"/>
    </source>
</evidence>
<evidence type="ECO:0000256" key="13">
    <source>
        <dbReference type="ARBA" id="ARBA00022989"/>
    </source>
</evidence>
<dbReference type="GO" id="GO:0005886">
    <property type="term" value="C:plasma membrane"/>
    <property type="evidence" value="ECO:0007669"/>
    <property type="project" value="UniProtKB-SubCell"/>
</dbReference>
<dbReference type="PANTHER" id="PTHR46382:SF1">
    <property type="entry name" value="PHOSPHATIDATE CYTIDYLYLTRANSFERASE"/>
    <property type="match status" value="1"/>
</dbReference>
<proteinExistence type="inferred from homology"/>
<evidence type="ECO:0000256" key="10">
    <source>
        <dbReference type="ARBA" id="ARBA00022679"/>
    </source>
</evidence>
<evidence type="ECO:0000256" key="6">
    <source>
        <dbReference type="ARBA" id="ARBA00012487"/>
    </source>
</evidence>
<feature type="transmembrane region" description="Helical" evidence="24">
    <location>
        <begin position="12"/>
        <end position="42"/>
    </location>
</feature>
<reference evidence="25 26" key="1">
    <citation type="submission" date="2018-09" db="EMBL/GenBank/DDBJ databases">
        <authorList>
            <consortium name="Pathogen Informatics"/>
        </authorList>
    </citation>
    <scope>NUCLEOTIDE SEQUENCE [LARGE SCALE GENOMIC DNA]</scope>
    <source>
        <strain evidence="25 26">OH-22767</strain>
    </source>
</reference>
<evidence type="ECO:0000256" key="7">
    <source>
        <dbReference type="ARBA" id="ARBA00019373"/>
    </source>
</evidence>
<dbReference type="Proteomes" id="UP000262142">
    <property type="component" value="Unassembled WGS sequence"/>
</dbReference>
<dbReference type="PANTHER" id="PTHR46382">
    <property type="entry name" value="PHOSPHATIDATE CYTIDYLYLTRANSFERASE"/>
    <property type="match status" value="1"/>
</dbReference>
<comment type="catalytic activity">
    <reaction evidence="1">
        <text>a 1,2-diacyl-sn-glycero-3-phosphate + CTP + H(+) = a CDP-1,2-diacyl-sn-glycerol + diphosphate</text>
        <dbReference type="Rhea" id="RHEA:16229"/>
        <dbReference type="ChEBI" id="CHEBI:15378"/>
        <dbReference type="ChEBI" id="CHEBI:33019"/>
        <dbReference type="ChEBI" id="CHEBI:37563"/>
        <dbReference type="ChEBI" id="CHEBI:58332"/>
        <dbReference type="ChEBI" id="CHEBI:58608"/>
        <dbReference type="EC" id="2.7.7.41"/>
    </reaction>
</comment>
<evidence type="ECO:0000256" key="22">
    <source>
        <dbReference type="ARBA" id="ARBA00032743"/>
    </source>
</evidence>
<accession>A0A383TYL2</accession>
<evidence type="ECO:0000256" key="16">
    <source>
        <dbReference type="ARBA" id="ARBA00023209"/>
    </source>
</evidence>
<keyword evidence="17" id="KW-1208">Phospholipid metabolism</keyword>
<dbReference type="OrthoDB" id="9799199at2"/>
<dbReference type="AlphaFoldDB" id="A0A383TYL2"/>
<evidence type="ECO:0000256" key="1">
    <source>
        <dbReference type="ARBA" id="ARBA00001698"/>
    </source>
</evidence>
<evidence type="ECO:0000256" key="9">
    <source>
        <dbReference type="ARBA" id="ARBA00022516"/>
    </source>
</evidence>
<evidence type="ECO:0000256" key="14">
    <source>
        <dbReference type="ARBA" id="ARBA00023098"/>
    </source>
</evidence>
<dbReference type="GO" id="GO:0016024">
    <property type="term" value="P:CDP-diacylglycerol biosynthetic process"/>
    <property type="evidence" value="ECO:0007669"/>
    <property type="project" value="TreeGrafter"/>
</dbReference>
<evidence type="ECO:0000256" key="4">
    <source>
        <dbReference type="ARBA" id="ARBA00005189"/>
    </source>
</evidence>
<keyword evidence="12 25" id="KW-0548">Nucleotidyltransferase</keyword>
<evidence type="ECO:0000256" key="11">
    <source>
        <dbReference type="ARBA" id="ARBA00022692"/>
    </source>
</evidence>
<evidence type="ECO:0000256" key="15">
    <source>
        <dbReference type="ARBA" id="ARBA00023136"/>
    </source>
</evidence>
<feature type="transmembrane region" description="Helical" evidence="24">
    <location>
        <begin position="82"/>
        <end position="102"/>
    </location>
</feature>
<comment type="similarity">
    <text evidence="5">Belongs to the CDS family.</text>
</comment>
<evidence type="ECO:0000256" key="23">
    <source>
        <dbReference type="ARBA" id="ARBA00033406"/>
    </source>
</evidence>
<keyword evidence="26" id="KW-1185">Reference proteome</keyword>
<keyword evidence="15 24" id="KW-0472">Membrane</keyword>
<evidence type="ECO:0000313" key="26">
    <source>
        <dbReference type="Proteomes" id="UP000262142"/>
    </source>
</evidence>
<evidence type="ECO:0000256" key="24">
    <source>
        <dbReference type="SAM" id="Phobius"/>
    </source>
</evidence>
<comment type="pathway">
    <text evidence="4">Lipid metabolism.</text>
</comment>
<name>A0A383TYL2_9FLAO</name>
<dbReference type="EMBL" id="UNSC01000003">
    <property type="protein sequence ID" value="SZD72340.1"/>
    <property type="molecule type" value="Genomic_DNA"/>
</dbReference>
<evidence type="ECO:0000256" key="3">
    <source>
        <dbReference type="ARBA" id="ARBA00005119"/>
    </source>
</evidence>
<keyword evidence="14" id="KW-0443">Lipid metabolism</keyword>
<dbReference type="RefSeq" id="WP_119059179.1">
    <property type="nucleotide sequence ID" value="NZ_UNSC01000003.1"/>
</dbReference>
<evidence type="ECO:0000256" key="2">
    <source>
        <dbReference type="ARBA" id="ARBA00004651"/>
    </source>
</evidence>
<evidence type="ECO:0000256" key="17">
    <source>
        <dbReference type="ARBA" id="ARBA00023264"/>
    </source>
</evidence>
<dbReference type="GO" id="GO:0004605">
    <property type="term" value="F:phosphatidate cytidylyltransferase activity"/>
    <property type="evidence" value="ECO:0007669"/>
    <property type="project" value="UniProtKB-EC"/>
</dbReference>
<evidence type="ECO:0000256" key="12">
    <source>
        <dbReference type="ARBA" id="ARBA00022695"/>
    </source>
</evidence>
<keyword evidence="13 24" id="KW-1133">Transmembrane helix</keyword>
<organism evidence="25 26">
    <name type="scientific">Candidatus Ornithobacterium hominis</name>
    <dbReference type="NCBI Taxonomy" id="2497989"/>
    <lineage>
        <taxon>Bacteria</taxon>
        <taxon>Pseudomonadati</taxon>
        <taxon>Bacteroidota</taxon>
        <taxon>Flavobacteriia</taxon>
        <taxon>Flavobacteriales</taxon>
        <taxon>Weeksellaceae</taxon>
        <taxon>Ornithobacterium</taxon>
    </lineage>
</organism>
<keyword evidence="16" id="KW-0594">Phospholipid biosynthesis</keyword>
<feature type="transmembrane region" description="Helical" evidence="24">
    <location>
        <begin position="54"/>
        <end position="70"/>
    </location>
</feature>
<evidence type="ECO:0000313" key="25">
    <source>
        <dbReference type="EMBL" id="SZD72340.1"/>
    </source>
</evidence>
<dbReference type="Pfam" id="PF01148">
    <property type="entry name" value="CTP_transf_1"/>
    <property type="match status" value="1"/>
</dbReference>
<gene>
    <name evidence="25" type="primary">cdsA</name>
    <name evidence="25" type="ORF">SAMEA104719789_00782</name>
</gene>
<evidence type="ECO:0000256" key="5">
    <source>
        <dbReference type="ARBA" id="ARBA00010185"/>
    </source>
</evidence>
<feature type="transmembrane region" description="Helical" evidence="24">
    <location>
        <begin position="250"/>
        <end position="270"/>
    </location>
</feature>
<evidence type="ECO:0000256" key="18">
    <source>
        <dbReference type="ARBA" id="ARBA00029893"/>
    </source>
</evidence>
<protein>
    <recommendedName>
        <fullName evidence="7">Phosphatidate cytidylyltransferase</fullName>
        <ecNumber evidence="6">2.7.7.41</ecNumber>
    </recommendedName>
    <alternativeName>
        <fullName evidence="20">CDP-DAG synthase</fullName>
    </alternativeName>
    <alternativeName>
        <fullName evidence="22">CDP-DG synthase</fullName>
    </alternativeName>
    <alternativeName>
        <fullName evidence="18">CDP-diacylglycerol synthase</fullName>
    </alternativeName>
    <alternativeName>
        <fullName evidence="21">CDP-diglyceride pyrophosphorylase</fullName>
    </alternativeName>
    <alternativeName>
        <fullName evidence="23">CDP-diglyceride synthase</fullName>
    </alternativeName>
    <alternativeName>
        <fullName evidence="19">CTP:phosphatidate cytidylyltransferase</fullName>
    </alternativeName>
</protein>
<evidence type="ECO:0000256" key="19">
    <source>
        <dbReference type="ARBA" id="ARBA00031825"/>
    </source>
</evidence>
<keyword evidence="11 24" id="KW-0812">Transmembrane</keyword>